<reference evidence="4 5" key="1">
    <citation type="journal article" date="2015" name="Nature">
        <title>rRNA introns, odd ribosomes, and small enigmatic genomes across a large radiation of phyla.</title>
        <authorList>
            <person name="Brown C.T."/>
            <person name="Hug L.A."/>
            <person name="Thomas B.C."/>
            <person name="Sharon I."/>
            <person name="Castelle C.J."/>
            <person name="Singh A."/>
            <person name="Wilkins M.J."/>
            <person name="Williams K.H."/>
            <person name="Banfield J.F."/>
        </authorList>
    </citation>
    <scope>NUCLEOTIDE SEQUENCE [LARGE SCALE GENOMIC DNA]</scope>
</reference>
<evidence type="ECO:0000259" key="3">
    <source>
        <dbReference type="SMART" id="SM00244"/>
    </source>
</evidence>
<dbReference type="InterPro" id="IPR036013">
    <property type="entry name" value="Band_7/SPFH_dom_sf"/>
</dbReference>
<dbReference type="CDD" id="cd13438">
    <property type="entry name" value="SPFH_eoslipins_u2"/>
    <property type="match status" value="1"/>
</dbReference>
<accession>A0A0G0Z6L3</accession>
<dbReference type="EMBL" id="LCCZ01000007">
    <property type="protein sequence ID" value="KKS44330.1"/>
    <property type="molecule type" value="Genomic_DNA"/>
</dbReference>
<evidence type="ECO:0000313" key="5">
    <source>
        <dbReference type="Proteomes" id="UP000034875"/>
    </source>
</evidence>
<evidence type="ECO:0000313" key="4">
    <source>
        <dbReference type="EMBL" id="KKS44330.1"/>
    </source>
</evidence>
<keyword evidence="2" id="KW-0472">Membrane</keyword>
<dbReference type="InterPro" id="IPR001107">
    <property type="entry name" value="Band_7"/>
</dbReference>
<name>A0A0G0Z6L3_9BACT</name>
<organism evidence="4 5">
    <name type="scientific">candidate division CPR1 bacterium GW2011_GWA2_42_17</name>
    <dbReference type="NCBI Taxonomy" id="1618341"/>
    <lineage>
        <taxon>Bacteria</taxon>
        <taxon>candidate division CPR1</taxon>
    </lineage>
</organism>
<protein>
    <submittedName>
        <fullName evidence="4">SPFH domain, Band 7 family protein</fullName>
    </submittedName>
</protein>
<dbReference type="GO" id="GO:0005886">
    <property type="term" value="C:plasma membrane"/>
    <property type="evidence" value="ECO:0007669"/>
    <property type="project" value="InterPro"/>
</dbReference>
<keyword evidence="2" id="KW-0812">Transmembrane</keyword>
<dbReference type="AlphaFoldDB" id="A0A0G0Z6L3"/>
<comment type="caution">
    <text evidence="4">The sequence shown here is derived from an EMBL/GenBank/DDBJ whole genome shotgun (WGS) entry which is preliminary data.</text>
</comment>
<evidence type="ECO:0000256" key="1">
    <source>
        <dbReference type="ARBA" id="ARBA00008164"/>
    </source>
</evidence>
<dbReference type="Gene3D" id="3.30.479.30">
    <property type="entry name" value="Band 7 domain"/>
    <property type="match status" value="1"/>
</dbReference>
<evidence type="ECO:0000256" key="2">
    <source>
        <dbReference type="SAM" id="Phobius"/>
    </source>
</evidence>
<dbReference type="PANTHER" id="PTHR10264:SF83">
    <property type="entry name" value="BLL5629 PROTEIN"/>
    <property type="match status" value="1"/>
</dbReference>
<keyword evidence="2" id="KW-1133">Transmembrane helix</keyword>
<dbReference type="SMART" id="SM00244">
    <property type="entry name" value="PHB"/>
    <property type="match status" value="1"/>
</dbReference>
<dbReference type="SUPFAM" id="SSF117892">
    <property type="entry name" value="Band 7/SPFH domain"/>
    <property type="match status" value="1"/>
</dbReference>
<dbReference type="Proteomes" id="UP000034875">
    <property type="component" value="Unassembled WGS sequence"/>
</dbReference>
<dbReference type="PANTHER" id="PTHR10264">
    <property type="entry name" value="BAND 7 PROTEIN-RELATED"/>
    <property type="match status" value="1"/>
</dbReference>
<gene>
    <name evidence="4" type="ORF">UV05_C0007G0020</name>
</gene>
<dbReference type="InterPro" id="IPR043202">
    <property type="entry name" value="Band-7_stomatin-like"/>
</dbReference>
<proteinExistence type="inferred from homology"/>
<dbReference type="Pfam" id="PF01145">
    <property type="entry name" value="Band_7"/>
    <property type="match status" value="1"/>
</dbReference>
<dbReference type="InterPro" id="IPR001972">
    <property type="entry name" value="Stomatin_HflK_fam"/>
</dbReference>
<sequence length="258" mass="28990">MEQLNTSMVENIVISIVVIAVAMFLWRKLMQPVKVVIKEYEIGVLMRNGKIISELGAGAYTVYKGFLRNEEVVITDTREQSLSVNSQEIMTKDGVCVKFNILVQYKIVDAKMSLLKLPSLQDKLYQSVQLHLRAVVVDRNVQDVMSGRNDMNVVIKEALTSIMPEFGVSILDAQVKDVSLDNEMRMAMSAVVKAQKEAQAVLESTREKIASSRALANVAQIMQENPHMYKLKQLDILQKAAERGGNTFIVKLNNDEIK</sequence>
<feature type="domain" description="Band 7" evidence="3">
    <location>
        <begin position="32"/>
        <end position="192"/>
    </location>
</feature>
<comment type="similarity">
    <text evidence="1">Belongs to the band 7/mec-2 family.</text>
</comment>
<feature type="transmembrane region" description="Helical" evidence="2">
    <location>
        <begin position="12"/>
        <end position="29"/>
    </location>
</feature>
<dbReference type="PRINTS" id="PR00721">
    <property type="entry name" value="STOMATIN"/>
</dbReference>